<name>A0ABQ2PEC7_9NEIS</name>
<organism evidence="3 4">
    <name type="scientific">Silvimonas iriomotensis</name>
    <dbReference type="NCBI Taxonomy" id="449662"/>
    <lineage>
        <taxon>Bacteria</taxon>
        <taxon>Pseudomonadati</taxon>
        <taxon>Pseudomonadota</taxon>
        <taxon>Betaproteobacteria</taxon>
        <taxon>Neisseriales</taxon>
        <taxon>Chitinibacteraceae</taxon>
        <taxon>Silvimonas</taxon>
    </lineage>
</organism>
<evidence type="ECO:0000313" key="4">
    <source>
        <dbReference type="Proteomes" id="UP000637267"/>
    </source>
</evidence>
<dbReference type="InterPro" id="IPR000868">
    <property type="entry name" value="Isochorismatase-like_dom"/>
</dbReference>
<protein>
    <recommendedName>
        <fullName evidence="2">Isochorismatase-like domain-containing protein</fullName>
    </recommendedName>
</protein>
<sequence>MKSALIVIDVQKSFMHQPFWSEEDLPAFREKQLALIAGYKARGLPVVQIFHHAGGAFDPANGLCVSLDWLPDYADVTFSKHVHNALTDSGLLPWLKDNAIEHITVSGMRTEQCCETTARVASDLGFKVDFVSEATLTWAMTHPDGSTLSAAAIKHRTELVLVDRFARVVTVEQCLAGQDERRSA</sequence>
<dbReference type="PANTHER" id="PTHR43540">
    <property type="entry name" value="PEROXYUREIDOACRYLATE/UREIDOACRYLATE AMIDOHYDROLASE-RELATED"/>
    <property type="match status" value="1"/>
</dbReference>
<dbReference type="Gene3D" id="3.40.50.850">
    <property type="entry name" value="Isochorismatase-like"/>
    <property type="match status" value="1"/>
</dbReference>
<keyword evidence="1" id="KW-0378">Hydrolase</keyword>
<dbReference type="EMBL" id="BMLX01000006">
    <property type="protein sequence ID" value="GGP23520.1"/>
    <property type="molecule type" value="Genomic_DNA"/>
</dbReference>
<dbReference type="InterPro" id="IPR050272">
    <property type="entry name" value="Isochorismatase-like_hydrls"/>
</dbReference>
<evidence type="ECO:0000256" key="1">
    <source>
        <dbReference type="ARBA" id="ARBA00022801"/>
    </source>
</evidence>
<proteinExistence type="predicted"/>
<evidence type="ECO:0000259" key="2">
    <source>
        <dbReference type="Pfam" id="PF00857"/>
    </source>
</evidence>
<evidence type="ECO:0000313" key="3">
    <source>
        <dbReference type="EMBL" id="GGP23520.1"/>
    </source>
</evidence>
<dbReference type="InterPro" id="IPR036380">
    <property type="entry name" value="Isochorismatase-like_sf"/>
</dbReference>
<dbReference type="RefSeq" id="WP_229709091.1">
    <property type="nucleotide sequence ID" value="NZ_BMLX01000006.1"/>
</dbReference>
<dbReference type="Proteomes" id="UP000637267">
    <property type="component" value="Unassembled WGS sequence"/>
</dbReference>
<feature type="domain" description="Isochorismatase-like" evidence="2">
    <location>
        <begin position="3"/>
        <end position="172"/>
    </location>
</feature>
<accession>A0ABQ2PEC7</accession>
<dbReference type="PANTHER" id="PTHR43540:SF6">
    <property type="entry name" value="ISOCHORISMATASE-LIKE DOMAIN-CONTAINING PROTEIN"/>
    <property type="match status" value="1"/>
</dbReference>
<dbReference type="SUPFAM" id="SSF52499">
    <property type="entry name" value="Isochorismatase-like hydrolases"/>
    <property type="match status" value="1"/>
</dbReference>
<reference evidence="4" key="1">
    <citation type="journal article" date="2019" name="Int. J. Syst. Evol. Microbiol.">
        <title>The Global Catalogue of Microorganisms (GCM) 10K type strain sequencing project: providing services to taxonomists for standard genome sequencing and annotation.</title>
        <authorList>
            <consortium name="The Broad Institute Genomics Platform"/>
            <consortium name="The Broad Institute Genome Sequencing Center for Infectious Disease"/>
            <person name="Wu L."/>
            <person name="Ma J."/>
        </authorList>
    </citation>
    <scope>NUCLEOTIDE SEQUENCE [LARGE SCALE GENOMIC DNA]</scope>
    <source>
        <strain evidence="4">CGMCC 1.8859</strain>
    </source>
</reference>
<dbReference type="Pfam" id="PF00857">
    <property type="entry name" value="Isochorismatase"/>
    <property type="match status" value="1"/>
</dbReference>
<keyword evidence="4" id="KW-1185">Reference proteome</keyword>
<gene>
    <name evidence="3" type="ORF">GCM10010970_35200</name>
</gene>
<comment type="caution">
    <text evidence="3">The sequence shown here is derived from an EMBL/GenBank/DDBJ whole genome shotgun (WGS) entry which is preliminary data.</text>
</comment>